<reference evidence="2 3" key="1">
    <citation type="journal article" date="2012" name="Appl. Environ. Microbiol.">
        <title>Short-read sequencing for genomic analysis of the brown rot fungus Fibroporia radiculosa.</title>
        <authorList>
            <person name="Tang J.D."/>
            <person name="Perkins A.D."/>
            <person name="Sonstegard T.S."/>
            <person name="Schroeder S.G."/>
            <person name="Burgess S.C."/>
            <person name="Diehl S.V."/>
        </authorList>
    </citation>
    <scope>NUCLEOTIDE SEQUENCE [LARGE SCALE GENOMIC DNA]</scope>
    <source>
        <strain evidence="2 3">TFFH 294</strain>
    </source>
</reference>
<evidence type="ECO:0000256" key="1">
    <source>
        <dbReference type="SAM" id="MobiDB-lite"/>
    </source>
</evidence>
<dbReference type="Proteomes" id="UP000006352">
    <property type="component" value="Unassembled WGS sequence"/>
</dbReference>
<accession>J4HXJ1</accession>
<feature type="compositionally biased region" description="Basic residues" evidence="1">
    <location>
        <begin position="913"/>
        <end position="930"/>
    </location>
</feature>
<protein>
    <submittedName>
        <fullName evidence="2">Uncharacterized protein</fullName>
    </submittedName>
</protein>
<dbReference type="InParanoid" id="J4HXJ1"/>
<dbReference type="EMBL" id="HE797110">
    <property type="protein sequence ID" value="CCM03317.1"/>
    <property type="molecule type" value="Genomic_DNA"/>
</dbReference>
<organism evidence="2 3">
    <name type="scientific">Fibroporia radiculosa</name>
    <dbReference type="NCBI Taxonomy" id="599839"/>
    <lineage>
        <taxon>Eukaryota</taxon>
        <taxon>Fungi</taxon>
        <taxon>Dikarya</taxon>
        <taxon>Basidiomycota</taxon>
        <taxon>Agaricomycotina</taxon>
        <taxon>Agaricomycetes</taxon>
        <taxon>Polyporales</taxon>
        <taxon>Fibroporiaceae</taxon>
        <taxon>Fibroporia</taxon>
    </lineage>
</organism>
<dbReference type="GeneID" id="24098228"/>
<gene>
    <name evidence="2" type="ORF">FIBRA_05445</name>
</gene>
<dbReference type="AlphaFoldDB" id="J4HXJ1"/>
<feature type="compositionally biased region" description="Polar residues" evidence="1">
    <location>
        <begin position="842"/>
        <end position="874"/>
    </location>
</feature>
<evidence type="ECO:0000313" key="3">
    <source>
        <dbReference type="Proteomes" id="UP000006352"/>
    </source>
</evidence>
<name>J4HXJ1_9APHY</name>
<proteinExistence type="predicted"/>
<evidence type="ECO:0000313" key="2">
    <source>
        <dbReference type="EMBL" id="CCM03317.1"/>
    </source>
</evidence>
<dbReference type="HOGENOM" id="CLU_314492_0_0_1"/>
<feature type="region of interest" description="Disordered" evidence="1">
    <location>
        <begin position="803"/>
        <end position="930"/>
    </location>
</feature>
<keyword evidence="3" id="KW-1185">Reference proteome</keyword>
<dbReference type="OrthoDB" id="20828at2759"/>
<sequence length="930" mass="103434">MWFGQLTLYTLEHASNHELLKAVIETLRQHMEVWACMNMLRTIAGALFAAHQFWRTRGIQTRALLSLLTEVDNGRYLEPQQREQMLGDLSAYSHALHPTSQRSDAVPLVLPEILLLATDLNPDAPSDLAKSLWYKYMAAPDWAWKVWDNTIASLRQIPVMVSDIAGRRACALRYANFLWHIDQHLPDGFDKQVLEWFLGAGKNEVAALNVEAWDVATVVLLHLCICGALNTTTILEGLIYPTWTMGVQATSNDQGEMLETMLSAVNALFEHLLLRDECGNGMPPMDIFEAQGLQTRRRDVFREPHFTSVVHNLPALVLIEHNPSLPETLRLECMALRQSICKFSVFRQGVYRDLDAVRYAFEKLLESQAIAEDMHESLVTALRLMLRDPGLVEDTGFVAVSSLLTPWKLAATAIEIRLTLKQLGEGLCRDTTRSAANMTLEKLTTFVFQQCKTPEEADFVAEMMTEVSREIAGKFANAGLQRMTELFNAPWSPSKTEDITEFVASAGEVLRLLSKIVERFREDASLPTLISGVQDQFITALNSRLERIMHEIASKKQQTSDDDTIHHASHCAIFLSRLVQFDLGFPGAWTAQTKVVSEQLCQTITQLGLLHGEGSGLDVVAFPLLLDTLYYVLDEAPADPKATTFDPFRNYPDLELSQLPPGMPPDYRKRMRALLPYVALNLTVADLAYASRDASGSTTLLQPVQNRPWEWTEYLGDVPSGDTNVKGDEQSEDRHVVRNSASLALELFGARMTGDAILSRNDNAMVEEAVRTFQDNFSSESVFMRDWRETRVVLDGDVGGKAKAGLEDESQLPGYPQSLGPGTSDRRSSSLRASPAASNRSGRTQSGPSSTSSLRQSPAQQHPLSRLSASTSSEVIDVDTFELPSGRPGKRKATSSATDNDDEIEIVEGPARAAKKPRAKVSAKTRTKKR</sequence>
<dbReference type="STRING" id="599839.J4HXJ1"/>
<dbReference type="RefSeq" id="XP_012182600.1">
    <property type="nucleotide sequence ID" value="XM_012327210.1"/>
</dbReference>
<feature type="compositionally biased region" description="Low complexity" evidence="1">
    <location>
        <begin position="830"/>
        <end position="841"/>
    </location>
</feature>